<name>A0A4C1WV25_EUMVA</name>
<reference evidence="1 2" key="1">
    <citation type="journal article" date="2019" name="Commun. Biol.">
        <title>The bagworm genome reveals a unique fibroin gene that provides high tensile strength.</title>
        <authorList>
            <person name="Kono N."/>
            <person name="Nakamura H."/>
            <person name="Ohtoshi R."/>
            <person name="Tomita M."/>
            <person name="Numata K."/>
            <person name="Arakawa K."/>
        </authorList>
    </citation>
    <scope>NUCLEOTIDE SEQUENCE [LARGE SCALE GENOMIC DNA]</scope>
</reference>
<dbReference type="AlphaFoldDB" id="A0A4C1WV25"/>
<protein>
    <submittedName>
        <fullName evidence="1">Uncharacterized protein</fullName>
    </submittedName>
</protein>
<gene>
    <name evidence="1" type="ORF">EVAR_24474_1</name>
</gene>
<organism evidence="1 2">
    <name type="scientific">Eumeta variegata</name>
    <name type="common">Bagworm moth</name>
    <name type="synonym">Eumeta japonica</name>
    <dbReference type="NCBI Taxonomy" id="151549"/>
    <lineage>
        <taxon>Eukaryota</taxon>
        <taxon>Metazoa</taxon>
        <taxon>Ecdysozoa</taxon>
        <taxon>Arthropoda</taxon>
        <taxon>Hexapoda</taxon>
        <taxon>Insecta</taxon>
        <taxon>Pterygota</taxon>
        <taxon>Neoptera</taxon>
        <taxon>Endopterygota</taxon>
        <taxon>Lepidoptera</taxon>
        <taxon>Glossata</taxon>
        <taxon>Ditrysia</taxon>
        <taxon>Tineoidea</taxon>
        <taxon>Psychidae</taxon>
        <taxon>Oiketicinae</taxon>
        <taxon>Eumeta</taxon>
    </lineage>
</organism>
<proteinExistence type="predicted"/>
<evidence type="ECO:0000313" key="1">
    <source>
        <dbReference type="EMBL" id="GBP55278.1"/>
    </source>
</evidence>
<dbReference type="EMBL" id="BGZK01000664">
    <property type="protein sequence ID" value="GBP55278.1"/>
    <property type="molecule type" value="Genomic_DNA"/>
</dbReference>
<dbReference type="Proteomes" id="UP000299102">
    <property type="component" value="Unassembled WGS sequence"/>
</dbReference>
<evidence type="ECO:0000313" key="2">
    <source>
        <dbReference type="Proteomes" id="UP000299102"/>
    </source>
</evidence>
<sequence>MLRFPVVNSYAIRFRNFFPIVENPTYRNRRCIRLRFPHRRGAPLTAVLISNREARTSMPSRTFRCVKTSETGGLIRSPWHGANRLQFASSRRLVVRRGRI</sequence>
<keyword evidence="2" id="KW-1185">Reference proteome</keyword>
<accession>A0A4C1WV25</accession>
<comment type="caution">
    <text evidence="1">The sequence shown here is derived from an EMBL/GenBank/DDBJ whole genome shotgun (WGS) entry which is preliminary data.</text>
</comment>